<comment type="caution">
    <text evidence="1">The sequence shown here is derived from an EMBL/GenBank/DDBJ whole genome shotgun (WGS) entry which is preliminary data.</text>
</comment>
<dbReference type="AlphaFoldDB" id="A0A4Z1GKE9"/>
<sequence>MVQFITKNCSRITRKSLIQKRRVDMQKISKLLKAIVEGGEAVTKTKLLLDGRGADFFIDNGFLTIVARMHCPDIPAIMDLILKKQGTNIAITEETLIAAVGNIKKIMITAVGNGNHGSTIIKKLLEKQGANIVITEEIVIVAIGNISRGPEIIRVLLEKRGADINITEKVMKEVSVHRSIKKLLGKDLNFHRDITMQLLGKRREGMEVTEEPVTIIISATKFPIQALTLLFEKQGEKLRVTEGTVRIVEEEKILFAQNLLKRTKDNIQRYSCGGTGSTG</sequence>
<dbReference type="Pfam" id="PF23397">
    <property type="entry name" value="DUF7104"/>
    <property type="match status" value="3"/>
</dbReference>
<reference evidence="1 2" key="1">
    <citation type="submission" date="2017-12" db="EMBL/GenBank/DDBJ databases">
        <title>Comparative genomics of Botrytis spp.</title>
        <authorList>
            <person name="Valero-Jimenez C.A."/>
            <person name="Tapia P."/>
            <person name="Veloso J."/>
            <person name="Silva-Moreno E."/>
            <person name="Staats M."/>
            <person name="Valdes J.H."/>
            <person name="Van Kan J.A.L."/>
        </authorList>
    </citation>
    <scope>NUCLEOTIDE SEQUENCE [LARGE SCALE GENOMIC DNA]</scope>
    <source>
        <strain evidence="1 2">Bh0001</strain>
    </source>
</reference>
<gene>
    <name evidence="1" type="ORF">BHYA_0099g00350</name>
</gene>
<evidence type="ECO:0000313" key="1">
    <source>
        <dbReference type="EMBL" id="TGO37376.1"/>
    </source>
</evidence>
<name>A0A4Z1GKE9_9HELO</name>
<dbReference type="EMBL" id="PQXK01000099">
    <property type="protein sequence ID" value="TGO37376.1"/>
    <property type="molecule type" value="Genomic_DNA"/>
</dbReference>
<accession>A0A4Z1GKE9</accession>
<dbReference type="Proteomes" id="UP000297814">
    <property type="component" value="Unassembled WGS sequence"/>
</dbReference>
<evidence type="ECO:0000313" key="2">
    <source>
        <dbReference type="Proteomes" id="UP000297814"/>
    </source>
</evidence>
<proteinExistence type="predicted"/>
<keyword evidence="2" id="KW-1185">Reference proteome</keyword>
<protein>
    <submittedName>
        <fullName evidence="1">Uncharacterized protein</fullName>
    </submittedName>
</protein>
<organism evidence="1 2">
    <name type="scientific">Botrytis hyacinthi</name>
    <dbReference type="NCBI Taxonomy" id="278943"/>
    <lineage>
        <taxon>Eukaryota</taxon>
        <taxon>Fungi</taxon>
        <taxon>Dikarya</taxon>
        <taxon>Ascomycota</taxon>
        <taxon>Pezizomycotina</taxon>
        <taxon>Leotiomycetes</taxon>
        <taxon>Helotiales</taxon>
        <taxon>Sclerotiniaceae</taxon>
        <taxon>Botrytis</taxon>
    </lineage>
</organism>
<dbReference type="InterPro" id="IPR055530">
    <property type="entry name" value="DUF7104"/>
</dbReference>